<feature type="domain" description="Rieske" evidence="8">
    <location>
        <begin position="421"/>
        <end position="515"/>
    </location>
</feature>
<keyword evidence="10" id="KW-1185">Reference proteome</keyword>
<dbReference type="PRINTS" id="PR00162">
    <property type="entry name" value="RIESKE"/>
</dbReference>
<dbReference type="Proteomes" id="UP000601789">
    <property type="component" value="Unassembled WGS sequence"/>
</dbReference>
<dbReference type="InterPro" id="IPR005805">
    <property type="entry name" value="Rieske_Fe-S_prot_C"/>
</dbReference>
<name>A0ABS0SEP1_9HYPH</name>
<dbReference type="CDD" id="cd03477">
    <property type="entry name" value="Rieske_YhfW_C"/>
    <property type="match status" value="1"/>
</dbReference>
<dbReference type="InterPro" id="IPR036922">
    <property type="entry name" value="Rieske_2Fe-2S_sf"/>
</dbReference>
<dbReference type="Pfam" id="PF01266">
    <property type="entry name" value="DAO"/>
    <property type="match status" value="1"/>
</dbReference>
<dbReference type="PANTHER" id="PTHR13847">
    <property type="entry name" value="SARCOSINE DEHYDROGENASE-RELATED"/>
    <property type="match status" value="1"/>
</dbReference>
<dbReference type="InterPro" id="IPR001763">
    <property type="entry name" value="Rhodanese-like_dom"/>
</dbReference>
<evidence type="ECO:0000313" key="10">
    <source>
        <dbReference type="Proteomes" id="UP000601789"/>
    </source>
</evidence>
<dbReference type="SUPFAM" id="SSF51905">
    <property type="entry name" value="FAD/NAD(P)-binding domain"/>
    <property type="match status" value="1"/>
</dbReference>
<gene>
    <name evidence="9" type="ORF">IOD40_13705</name>
</gene>
<keyword evidence="3" id="KW-0560">Oxidoreductase</keyword>
<keyword evidence="2" id="KW-0479">Metal-binding</keyword>
<dbReference type="EMBL" id="JADGMQ010000010">
    <property type="protein sequence ID" value="MBI1621711.1"/>
    <property type="molecule type" value="Genomic_DNA"/>
</dbReference>
<dbReference type="PROSITE" id="PS50206">
    <property type="entry name" value="RHODANESE_3"/>
    <property type="match status" value="1"/>
</dbReference>
<comment type="caution">
    <text evidence="9">The sequence shown here is derived from an EMBL/GenBank/DDBJ whole genome shotgun (WGS) entry which is preliminary data.</text>
</comment>
<evidence type="ECO:0000256" key="4">
    <source>
        <dbReference type="ARBA" id="ARBA00023004"/>
    </source>
</evidence>
<dbReference type="InterPro" id="IPR036188">
    <property type="entry name" value="FAD/NAD-bd_sf"/>
</dbReference>
<keyword evidence="4" id="KW-0408">Iron</keyword>
<dbReference type="PANTHER" id="PTHR13847:SF274">
    <property type="entry name" value="RIESKE 2FE-2S IRON-SULFUR PROTEIN YHFW-RELATED"/>
    <property type="match status" value="1"/>
</dbReference>
<reference evidence="9 10" key="1">
    <citation type="submission" date="2020-10" db="EMBL/GenBank/DDBJ databases">
        <title>Aquamicrobium zhengzhouensis sp. nov., a exopolysaccharide producing bacterium isolated from farmland soil.</title>
        <authorList>
            <person name="Wang X."/>
        </authorList>
    </citation>
    <scope>NUCLEOTIDE SEQUENCE [LARGE SCALE GENOMIC DNA]</scope>
    <source>
        <strain evidence="10">cd-1</strain>
    </source>
</reference>
<evidence type="ECO:0000313" key="9">
    <source>
        <dbReference type="EMBL" id="MBI1621711.1"/>
    </source>
</evidence>
<dbReference type="PROSITE" id="PS51296">
    <property type="entry name" value="RIESKE"/>
    <property type="match status" value="1"/>
</dbReference>
<evidence type="ECO:0000259" key="7">
    <source>
        <dbReference type="PROSITE" id="PS50206"/>
    </source>
</evidence>
<accession>A0ABS0SEP1</accession>
<dbReference type="Gene3D" id="2.102.10.10">
    <property type="entry name" value="Rieske [2Fe-2S] iron-sulphur domain"/>
    <property type="match status" value="1"/>
</dbReference>
<dbReference type="RefSeq" id="WP_198477165.1">
    <property type="nucleotide sequence ID" value="NZ_JADGMQ010000010.1"/>
</dbReference>
<organism evidence="9 10">
    <name type="scientific">Aquamicrobium zhengzhouense</name>
    <dbReference type="NCBI Taxonomy" id="2781738"/>
    <lineage>
        <taxon>Bacteria</taxon>
        <taxon>Pseudomonadati</taxon>
        <taxon>Pseudomonadota</taxon>
        <taxon>Alphaproteobacteria</taxon>
        <taxon>Hyphomicrobiales</taxon>
        <taxon>Phyllobacteriaceae</taxon>
        <taxon>Aquamicrobium</taxon>
    </lineage>
</organism>
<dbReference type="InterPro" id="IPR006076">
    <property type="entry name" value="FAD-dep_OxRdtase"/>
</dbReference>
<protein>
    <submittedName>
        <fullName evidence="9">FAD-dependent oxidoreductase</fullName>
    </submittedName>
</protein>
<feature type="domain" description="Rhodanese" evidence="7">
    <location>
        <begin position="38"/>
        <end position="76"/>
    </location>
</feature>
<evidence type="ECO:0000256" key="6">
    <source>
        <dbReference type="ARBA" id="ARBA00023157"/>
    </source>
</evidence>
<dbReference type="Gene3D" id="3.50.50.60">
    <property type="entry name" value="FAD/NAD(P)-binding domain"/>
    <property type="match status" value="1"/>
</dbReference>
<keyword evidence="6" id="KW-1015">Disulfide bond</keyword>
<evidence type="ECO:0000256" key="2">
    <source>
        <dbReference type="ARBA" id="ARBA00022723"/>
    </source>
</evidence>
<sequence>MSIEFPSFSNVFWLDAAQPLHAYPALDGPLSVDVAIIGGGMAGLHCAWYLRNRGLRVALFEGSRIGTQATGRSTAKITSQHGLSYQTITQKFGADHAALHAHHNQMAVQHIRQIAQSIGPAAAHEVRDAYVYATTDEEVEQLEREAAAARQAGIKAEIVDQVPLPLKALGALRFPAQGQFDPFGYLQGLADLISEKIQIFEESRVTSIDYGQPCVLTINGQEVRAAHVVVTTQQPIISQGHFFAKAFPFAHVVAAAPMPARLDINGMFINISEPRRSLRTTRFEDERYLIVSGAEFRPGEPDELYEAIDDLRRLLKDSFGIREPTHLWTNEDFRPMDGAAFIGAADSNHPRLLIATGFAAWGITQGAVAGDILASCVLGEEHPALPLYDATRHKPIAGGAQFVKENVKAGIHLLGDRILGRKTVDLTAIGPGEGAVVAHGGEKLAVRRDPSGEVVALSAICTHMGCVVDWNAVDRTWDCPCHGSRFDQAGDVLTGPAREPLQPRTVHIEVTDDVSD</sequence>
<dbReference type="Pfam" id="PF00355">
    <property type="entry name" value="Rieske"/>
    <property type="match status" value="1"/>
</dbReference>
<dbReference type="InterPro" id="IPR017941">
    <property type="entry name" value="Rieske_2Fe-2S"/>
</dbReference>
<keyword evidence="5" id="KW-0411">Iron-sulfur</keyword>
<evidence type="ECO:0000259" key="8">
    <source>
        <dbReference type="PROSITE" id="PS51296"/>
    </source>
</evidence>
<evidence type="ECO:0000256" key="1">
    <source>
        <dbReference type="ARBA" id="ARBA00022714"/>
    </source>
</evidence>
<evidence type="ECO:0000256" key="3">
    <source>
        <dbReference type="ARBA" id="ARBA00023002"/>
    </source>
</evidence>
<dbReference type="SUPFAM" id="SSF50022">
    <property type="entry name" value="ISP domain"/>
    <property type="match status" value="1"/>
</dbReference>
<dbReference type="Gene3D" id="3.30.9.10">
    <property type="entry name" value="D-Amino Acid Oxidase, subunit A, domain 2"/>
    <property type="match status" value="1"/>
</dbReference>
<dbReference type="InterPro" id="IPR038010">
    <property type="entry name" value="YhfW_C"/>
</dbReference>
<proteinExistence type="predicted"/>
<keyword evidence="1" id="KW-0001">2Fe-2S</keyword>
<evidence type="ECO:0000256" key="5">
    <source>
        <dbReference type="ARBA" id="ARBA00023014"/>
    </source>
</evidence>